<name>A0ABY7A9J6_9FIRM</name>
<dbReference type="InterPro" id="IPR009057">
    <property type="entry name" value="Homeodomain-like_sf"/>
</dbReference>
<keyword evidence="1" id="KW-0805">Transcription regulation</keyword>
<evidence type="ECO:0000256" key="2">
    <source>
        <dbReference type="ARBA" id="ARBA00023125"/>
    </source>
</evidence>
<dbReference type="PANTHER" id="PTHR43280">
    <property type="entry name" value="ARAC-FAMILY TRANSCRIPTIONAL REGULATOR"/>
    <property type="match status" value="1"/>
</dbReference>
<evidence type="ECO:0000259" key="4">
    <source>
        <dbReference type="PROSITE" id="PS01124"/>
    </source>
</evidence>
<evidence type="ECO:0000313" key="6">
    <source>
        <dbReference type="Proteomes" id="UP001163115"/>
    </source>
</evidence>
<keyword evidence="6" id="KW-1185">Reference proteome</keyword>
<dbReference type="SUPFAM" id="SSF46689">
    <property type="entry name" value="Homeodomain-like"/>
    <property type="match status" value="2"/>
</dbReference>
<sequence length="289" mass="33807">MGDKINTAQNGNFHSKDFAHAYYDESNHNAALTRHHHTQNEIIFVKEGQCTFDISGEAYTIKKNQIVLISALENHSTHSMHTPYHRYVFVSSMDLCSDYIHDPIMASAFVRSNHHLGVIDLPPEIADEMEGYFKTLVSETAKHEVKWKERCATTLFNILILLYRSNPETFAIQKNPDDLNVIFAIKDYIDHNYSQPLSLETVAQSFYINKYYLSHQFKEIIGYGFKKYIQLIRINKAKILLQNTSLTVNEICTKIGYDNINYFIRLFKEKEEMTPYQYHKMFYQHHSGK</sequence>
<proteinExistence type="predicted"/>
<dbReference type="PROSITE" id="PS00041">
    <property type="entry name" value="HTH_ARAC_FAMILY_1"/>
    <property type="match status" value="1"/>
</dbReference>
<dbReference type="SUPFAM" id="SSF51215">
    <property type="entry name" value="Regulatory protein AraC"/>
    <property type="match status" value="1"/>
</dbReference>
<dbReference type="Pfam" id="PF12833">
    <property type="entry name" value="HTH_18"/>
    <property type="match status" value="1"/>
</dbReference>
<dbReference type="RefSeq" id="WP_024835793.1">
    <property type="nucleotide sequence ID" value="NZ_CP113524.1"/>
</dbReference>
<evidence type="ECO:0000313" key="5">
    <source>
        <dbReference type="EMBL" id="WAJ22197.1"/>
    </source>
</evidence>
<dbReference type="InterPro" id="IPR018062">
    <property type="entry name" value="HTH_AraC-typ_CS"/>
</dbReference>
<reference evidence="5" key="1">
    <citation type="submission" date="2022-11" db="EMBL/GenBank/DDBJ databases">
        <title>Lacrimispora xylanolytica sy1, complete genome.</title>
        <authorList>
            <person name="Choi S."/>
        </authorList>
    </citation>
    <scope>NUCLEOTIDE SEQUENCE</scope>
    <source>
        <strain evidence="5">Sy1</strain>
    </source>
</reference>
<dbReference type="Gene3D" id="1.10.10.60">
    <property type="entry name" value="Homeodomain-like"/>
    <property type="match status" value="2"/>
</dbReference>
<evidence type="ECO:0000256" key="3">
    <source>
        <dbReference type="ARBA" id="ARBA00023163"/>
    </source>
</evidence>
<keyword evidence="3" id="KW-0804">Transcription</keyword>
<evidence type="ECO:0000256" key="1">
    <source>
        <dbReference type="ARBA" id="ARBA00023015"/>
    </source>
</evidence>
<accession>A0ABY7A9J6</accession>
<protein>
    <submittedName>
        <fullName evidence="5">AraC family transcriptional regulator</fullName>
    </submittedName>
</protein>
<organism evidence="5 6">
    <name type="scientific">Lacrimispora xylanolytica</name>
    <dbReference type="NCBI Taxonomy" id="29375"/>
    <lineage>
        <taxon>Bacteria</taxon>
        <taxon>Bacillati</taxon>
        <taxon>Bacillota</taxon>
        <taxon>Clostridia</taxon>
        <taxon>Lachnospirales</taxon>
        <taxon>Lachnospiraceae</taxon>
        <taxon>Lacrimispora</taxon>
    </lineage>
</organism>
<dbReference type="PROSITE" id="PS01124">
    <property type="entry name" value="HTH_ARAC_FAMILY_2"/>
    <property type="match status" value="1"/>
</dbReference>
<dbReference type="Pfam" id="PF02311">
    <property type="entry name" value="AraC_binding"/>
    <property type="match status" value="1"/>
</dbReference>
<dbReference type="InterPro" id="IPR003313">
    <property type="entry name" value="AraC-bd"/>
</dbReference>
<dbReference type="InterPro" id="IPR014710">
    <property type="entry name" value="RmlC-like_jellyroll"/>
</dbReference>
<gene>
    <name evidence="5" type="ORF">OW255_11445</name>
</gene>
<dbReference type="InterPro" id="IPR037923">
    <property type="entry name" value="HTH-like"/>
</dbReference>
<dbReference type="PANTHER" id="PTHR43280:SF2">
    <property type="entry name" value="HTH-TYPE TRANSCRIPTIONAL REGULATOR EXSA"/>
    <property type="match status" value="1"/>
</dbReference>
<dbReference type="SMART" id="SM00342">
    <property type="entry name" value="HTH_ARAC"/>
    <property type="match status" value="1"/>
</dbReference>
<dbReference type="Proteomes" id="UP001163115">
    <property type="component" value="Chromosome"/>
</dbReference>
<dbReference type="EMBL" id="CP113524">
    <property type="protein sequence ID" value="WAJ22197.1"/>
    <property type="molecule type" value="Genomic_DNA"/>
</dbReference>
<keyword evidence="2" id="KW-0238">DNA-binding</keyword>
<dbReference type="Gene3D" id="2.60.120.10">
    <property type="entry name" value="Jelly Rolls"/>
    <property type="match status" value="1"/>
</dbReference>
<dbReference type="InterPro" id="IPR018060">
    <property type="entry name" value="HTH_AraC"/>
</dbReference>
<feature type="domain" description="HTH araC/xylS-type" evidence="4">
    <location>
        <begin position="183"/>
        <end position="281"/>
    </location>
</feature>